<evidence type="ECO:0000256" key="1">
    <source>
        <dbReference type="SAM" id="MobiDB-lite"/>
    </source>
</evidence>
<dbReference type="InterPro" id="IPR052256">
    <property type="entry name" value="E3_ubiquitin-ligase_CHFR"/>
</dbReference>
<dbReference type="Proteomes" id="UP000070501">
    <property type="component" value="Unassembled WGS sequence"/>
</dbReference>
<dbReference type="InParanoid" id="A0A136JBT6"/>
<feature type="region of interest" description="Disordered" evidence="1">
    <location>
        <begin position="1"/>
        <end position="52"/>
    </location>
</feature>
<feature type="region of interest" description="Disordered" evidence="1">
    <location>
        <begin position="403"/>
        <end position="427"/>
    </location>
</feature>
<accession>A0A136JBT6</accession>
<dbReference type="OrthoDB" id="1305878at2759"/>
<feature type="compositionally biased region" description="Polar residues" evidence="1">
    <location>
        <begin position="38"/>
        <end position="47"/>
    </location>
</feature>
<dbReference type="STRING" id="196109.A0A136JBT6"/>
<dbReference type="EMBL" id="KQ964247">
    <property type="protein sequence ID" value="KXJ94518.1"/>
    <property type="molecule type" value="Genomic_DNA"/>
</dbReference>
<name>A0A136JBT6_9PEZI</name>
<feature type="compositionally biased region" description="Basic and acidic residues" evidence="1">
    <location>
        <begin position="1"/>
        <end position="20"/>
    </location>
</feature>
<feature type="region of interest" description="Disordered" evidence="1">
    <location>
        <begin position="489"/>
        <end position="511"/>
    </location>
</feature>
<sequence length="734" mass="81087">MLHPDGSSDERRRRRSESQQRSRASSTTERRAVEHQASIRSLISSSDVDSRDLEREIEDFARHIQEEGLLDGLDLDNLDITQNDELSRKVTEAYRRRQRERSRQEHPRRNTAGARSDVAVVGSRPPAMDNIRQSSRQRSGSANERPSTASSRHEDRARPPLASAHLEVHGDSERRRRRRNSSGARSATDPVPPREHDVRPAARSSTDLTATSRGSDPIVQRPVFADNRANSLPSTQPSSSSQGASFSMRASAAQQSAAQQTPSANAPVSNDPFTLAAVTSAAELTDNKSGQARRAQRPTDISIVPQNPLPSLGLLQSPVRQGHQRTRSQYYNEPSITCSRCSKPHIEYDLHYNCSKCSGGNWNICVDCYRTGKGCLHWFGFGYTAFKRWEQAQAAAGGEHFDPPHMLTSNRYRPPRAVPGGADGRRTMTTEDPAARFESGMFCARCLTWSNECFWRCDSCNEGDWGFCNNCVNQGFSCTHPLLPLSYVKPASGNSQSPPGTPPRSPRRPLSATLFTGPNALSIGNFKPLTFTTTCDICRDPIAPTQSRHHCFSCTSTVVPDTQPGDYDICVECHHRLVREGRISEENGPLGWRRCLQGHRMAAIGFEESRGAQRRVVTRDIVGGRDLKVEQVRGPDGASLQKWRWMSSNGKTRVERLVTCDVAATAPPLSNGSNAAAAASDTFPPDGGVGQRAVAGWSWYPAQKAEDELMFPRGAELREVQDINGDWYSGSYMG</sequence>
<feature type="compositionally biased region" description="Basic and acidic residues" evidence="1">
    <location>
        <begin position="89"/>
        <end position="108"/>
    </location>
</feature>
<dbReference type="GO" id="GO:0004842">
    <property type="term" value="F:ubiquitin-protein transferase activity"/>
    <property type="evidence" value="ECO:0007669"/>
    <property type="project" value="TreeGrafter"/>
</dbReference>
<protein>
    <recommendedName>
        <fullName evidence="4">SH3 domain-containing protein</fullName>
    </recommendedName>
</protein>
<feature type="non-terminal residue" evidence="2">
    <location>
        <position position="734"/>
    </location>
</feature>
<feature type="compositionally biased region" description="Polar residues" evidence="1">
    <location>
        <begin position="131"/>
        <end position="150"/>
    </location>
</feature>
<evidence type="ECO:0000313" key="2">
    <source>
        <dbReference type="EMBL" id="KXJ94518.1"/>
    </source>
</evidence>
<dbReference type="GO" id="GO:0016567">
    <property type="term" value="P:protein ubiquitination"/>
    <property type="evidence" value="ECO:0007669"/>
    <property type="project" value="TreeGrafter"/>
</dbReference>
<evidence type="ECO:0000313" key="3">
    <source>
        <dbReference type="Proteomes" id="UP000070501"/>
    </source>
</evidence>
<reference evidence="3" key="1">
    <citation type="submission" date="2016-02" db="EMBL/GenBank/DDBJ databases">
        <title>Draft genome sequence of Microdochium bolleyi, a fungal endophyte of beachgrass.</title>
        <authorList>
            <consortium name="DOE Joint Genome Institute"/>
            <person name="David A.S."/>
            <person name="May G."/>
            <person name="Haridas S."/>
            <person name="Lim J."/>
            <person name="Wang M."/>
            <person name="Labutti K."/>
            <person name="Lipzen A."/>
            <person name="Barry K."/>
            <person name="Grigoriev I.V."/>
        </authorList>
    </citation>
    <scope>NUCLEOTIDE SEQUENCE [LARGE SCALE GENOMIC DNA]</scope>
    <source>
        <strain evidence="3">J235TASD1</strain>
    </source>
</reference>
<proteinExistence type="predicted"/>
<feature type="region of interest" description="Disordered" evidence="1">
    <location>
        <begin position="89"/>
        <end position="329"/>
    </location>
</feature>
<evidence type="ECO:0008006" key="4">
    <source>
        <dbReference type="Google" id="ProtNLM"/>
    </source>
</evidence>
<dbReference type="PANTHER" id="PTHR16079:SF4">
    <property type="entry name" value="E3 UBIQUITIN-PROTEIN LIGASE CHFR"/>
    <property type="match status" value="1"/>
</dbReference>
<feature type="compositionally biased region" description="Low complexity" evidence="1">
    <location>
        <begin position="231"/>
        <end position="266"/>
    </location>
</feature>
<keyword evidence="3" id="KW-1185">Reference proteome</keyword>
<feature type="compositionally biased region" description="Polar residues" evidence="1">
    <location>
        <begin position="203"/>
        <end position="214"/>
    </location>
</feature>
<gene>
    <name evidence="2" type="ORF">Micbo1qcDRAFT_159703</name>
</gene>
<organism evidence="2 3">
    <name type="scientific">Microdochium bolleyi</name>
    <dbReference type="NCBI Taxonomy" id="196109"/>
    <lineage>
        <taxon>Eukaryota</taxon>
        <taxon>Fungi</taxon>
        <taxon>Dikarya</taxon>
        <taxon>Ascomycota</taxon>
        <taxon>Pezizomycotina</taxon>
        <taxon>Sordariomycetes</taxon>
        <taxon>Xylariomycetidae</taxon>
        <taxon>Xylariales</taxon>
        <taxon>Microdochiaceae</taxon>
        <taxon>Microdochium</taxon>
    </lineage>
</organism>
<dbReference type="GO" id="GO:0006511">
    <property type="term" value="P:ubiquitin-dependent protein catabolic process"/>
    <property type="evidence" value="ECO:0007669"/>
    <property type="project" value="TreeGrafter"/>
</dbReference>
<dbReference type="AlphaFoldDB" id="A0A136JBT6"/>
<dbReference type="PANTHER" id="PTHR16079">
    <property type="entry name" value="UBIQUITIN LIGASE PROTEIN CHFR"/>
    <property type="match status" value="1"/>
</dbReference>
<dbReference type="GO" id="GO:0005634">
    <property type="term" value="C:nucleus"/>
    <property type="evidence" value="ECO:0007669"/>
    <property type="project" value="TreeGrafter"/>
</dbReference>